<dbReference type="RefSeq" id="WP_220148266.1">
    <property type="nucleotide sequence ID" value="NZ_JAHXZI010000024.1"/>
</dbReference>
<protein>
    <submittedName>
        <fullName evidence="2">Uncharacterized protein</fullName>
    </submittedName>
</protein>
<gene>
    <name evidence="2" type="ORF">KZ829_35770</name>
</gene>
<reference evidence="2 3" key="1">
    <citation type="journal article" date="2013" name="Antonie Van Leeuwenhoek">
        <title>Actinoplanes hulinensis sp. nov., a novel actinomycete isolated from soybean root (Glycine max (L.) Merr).</title>
        <authorList>
            <person name="Shen Y."/>
            <person name="Liu C."/>
            <person name="Wang X."/>
            <person name="Zhao J."/>
            <person name="Jia F."/>
            <person name="Zhang Y."/>
            <person name="Wang L."/>
            <person name="Yang D."/>
            <person name="Xiang W."/>
        </authorList>
    </citation>
    <scope>NUCLEOTIDE SEQUENCE [LARGE SCALE GENOMIC DNA]</scope>
    <source>
        <strain evidence="2 3">NEAU-M9</strain>
    </source>
</reference>
<comment type="caution">
    <text evidence="2">The sequence shown here is derived from an EMBL/GenBank/DDBJ whole genome shotgun (WGS) entry which is preliminary data.</text>
</comment>
<evidence type="ECO:0000313" key="3">
    <source>
        <dbReference type="Proteomes" id="UP001519863"/>
    </source>
</evidence>
<proteinExistence type="predicted"/>
<organism evidence="2 3">
    <name type="scientific">Actinoplanes hulinensis</name>
    <dbReference type="NCBI Taxonomy" id="1144547"/>
    <lineage>
        <taxon>Bacteria</taxon>
        <taxon>Bacillati</taxon>
        <taxon>Actinomycetota</taxon>
        <taxon>Actinomycetes</taxon>
        <taxon>Micromonosporales</taxon>
        <taxon>Micromonosporaceae</taxon>
        <taxon>Actinoplanes</taxon>
    </lineage>
</organism>
<dbReference type="EMBL" id="JAHXZI010000024">
    <property type="protein sequence ID" value="MBW6439101.1"/>
    <property type="molecule type" value="Genomic_DNA"/>
</dbReference>
<evidence type="ECO:0000256" key="1">
    <source>
        <dbReference type="SAM" id="MobiDB-lite"/>
    </source>
</evidence>
<feature type="region of interest" description="Disordered" evidence="1">
    <location>
        <begin position="46"/>
        <end position="65"/>
    </location>
</feature>
<keyword evidence="3" id="KW-1185">Reference proteome</keyword>
<dbReference type="Proteomes" id="UP001519863">
    <property type="component" value="Unassembled WGS sequence"/>
</dbReference>
<sequence length="65" mass="7064">MDHNTEHHVPRIDDTAMDSTLHERAEAVAAPDSNYLEQMITGIAAGLSGRHTRERTDGTAARPAP</sequence>
<name>A0ABS7BE11_9ACTN</name>
<evidence type="ECO:0000313" key="2">
    <source>
        <dbReference type="EMBL" id="MBW6439101.1"/>
    </source>
</evidence>
<accession>A0ABS7BE11</accession>